<accession>A0A9Q3CLX8</accession>
<reference evidence="2" key="1">
    <citation type="submission" date="2021-03" db="EMBL/GenBank/DDBJ databases">
        <title>Draft genome sequence of rust myrtle Austropuccinia psidii MF-1, a brazilian biotype.</title>
        <authorList>
            <person name="Quecine M.C."/>
            <person name="Pachon D.M.R."/>
            <person name="Bonatelli M.L."/>
            <person name="Correr F.H."/>
            <person name="Franceschini L.M."/>
            <person name="Leite T.F."/>
            <person name="Margarido G.R.A."/>
            <person name="Almeida C.A."/>
            <person name="Ferrarezi J.A."/>
            <person name="Labate C.A."/>
        </authorList>
    </citation>
    <scope>NUCLEOTIDE SEQUENCE</scope>
    <source>
        <strain evidence="2">MF-1</strain>
    </source>
</reference>
<name>A0A9Q3CLX8_9BASI</name>
<comment type="caution">
    <text evidence="2">The sequence shown here is derived from an EMBL/GenBank/DDBJ whole genome shotgun (WGS) entry which is preliminary data.</text>
</comment>
<organism evidence="2 3">
    <name type="scientific">Austropuccinia psidii MF-1</name>
    <dbReference type="NCBI Taxonomy" id="1389203"/>
    <lineage>
        <taxon>Eukaryota</taxon>
        <taxon>Fungi</taxon>
        <taxon>Dikarya</taxon>
        <taxon>Basidiomycota</taxon>
        <taxon>Pucciniomycotina</taxon>
        <taxon>Pucciniomycetes</taxon>
        <taxon>Pucciniales</taxon>
        <taxon>Sphaerophragmiaceae</taxon>
        <taxon>Austropuccinia</taxon>
    </lineage>
</organism>
<evidence type="ECO:0000313" key="2">
    <source>
        <dbReference type="EMBL" id="MBW0487501.1"/>
    </source>
</evidence>
<keyword evidence="3" id="KW-1185">Reference proteome</keyword>
<protein>
    <submittedName>
        <fullName evidence="2">Uncharacterized protein</fullName>
    </submittedName>
</protein>
<proteinExistence type="predicted"/>
<feature type="region of interest" description="Disordered" evidence="1">
    <location>
        <begin position="1"/>
        <end position="85"/>
    </location>
</feature>
<dbReference type="AlphaFoldDB" id="A0A9Q3CLX8"/>
<sequence>MEKSWHMEEQSQIQVPPDTEEEVPYSPQPTRSSRPYKPRETSSKAHKSSPVVSRRRQGAQGENKTSFNQKREADPLMKKLMDLVQ</sequence>
<dbReference type="Proteomes" id="UP000765509">
    <property type="component" value="Unassembled WGS sequence"/>
</dbReference>
<feature type="compositionally biased region" description="Basic and acidic residues" evidence="1">
    <location>
        <begin position="69"/>
        <end position="85"/>
    </location>
</feature>
<gene>
    <name evidence="2" type="ORF">O181_027216</name>
</gene>
<evidence type="ECO:0000313" key="3">
    <source>
        <dbReference type="Proteomes" id="UP000765509"/>
    </source>
</evidence>
<dbReference type="EMBL" id="AVOT02009160">
    <property type="protein sequence ID" value="MBW0487501.1"/>
    <property type="molecule type" value="Genomic_DNA"/>
</dbReference>
<evidence type="ECO:0000256" key="1">
    <source>
        <dbReference type="SAM" id="MobiDB-lite"/>
    </source>
</evidence>